<dbReference type="Proteomes" id="UP000076761">
    <property type="component" value="Unassembled WGS sequence"/>
</dbReference>
<keyword evidence="3" id="KW-1185">Reference proteome</keyword>
<evidence type="ECO:0000256" key="1">
    <source>
        <dbReference type="SAM" id="MobiDB-lite"/>
    </source>
</evidence>
<dbReference type="OrthoDB" id="2590867at2759"/>
<feature type="region of interest" description="Disordered" evidence="1">
    <location>
        <begin position="48"/>
        <end position="112"/>
    </location>
</feature>
<gene>
    <name evidence="2" type="ORF">NEOLEDRAFT_346893</name>
</gene>
<dbReference type="AlphaFoldDB" id="A0A165SQG5"/>
<reference evidence="2 3" key="1">
    <citation type="journal article" date="2016" name="Mol. Biol. Evol.">
        <title>Comparative Genomics of Early-Diverging Mushroom-Forming Fungi Provides Insights into the Origins of Lignocellulose Decay Capabilities.</title>
        <authorList>
            <person name="Nagy L.G."/>
            <person name="Riley R."/>
            <person name="Tritt A."/>
            <person name="Adam C."/>
            <person name="Daum C."/>
            <person name="Floudas D."/>
            <person name="Sun H."/>
            <person name="Yadav J.S."/>
            <person name="Pangilinan J."/>
            <person name="Larsson K.H."/>
            <person name="Matsuura K."/>
            <person name="Barry K."/>
            <person name="Labutti K."/>
            <person name="Kuo R."/>
            <person name="Ohm R.A."/>
            <person name="Bhattacharya S.S."/>
            <person name="Shirouzu T."/>
            <person name="Yoshinaga Y."/>
            <person name="Martin F.M."/>
            <person name="Grigoriev I.V."/>
            <person name="Hibbett D.S."/>
        </authorList>
    </citation>
    <scope>NUCLEOTIDE SEQUENCE [LARGE SCALE GENOMIC DNA]</scope>
    <source>
        <strain evidence="2 3">HHB14362 ss-1</strain>
    </source>
</reference>
<proteinExistence type="predicted"/>
<evidence type="ECO:0000313" key="2">
    <source>
        <dbReference type="EMBL" id="KZT25510.1"/>
    </source>
</evidence>
<name>A0A165SQG5_9AGAM</name>
<dbReference type="EMBL" id="KV425571">
    <property type="protein sequence ID" value="KZT25510.1"/>
    <property type="molecule type" value="Genomic_DNA"/>
</dbReference>
<protein>
    <submittedName>
        <fullName evidence="2">Uncharacterized protein</fullName>
    </submittedName>
</protein>
<evidence type="ECO:0000313" key="3">
    <source>
        <dbReference type="Proteomes" id="UP000076761"/>
    </source>
</evidence>
<organism evidence="2 3">
    <name type="scientific">Neolentinus lepideus HHB14362 ss-1</name>
    <dbReference type="NCBI Taxonomy" id="1314782"/>
    <lineage>
        <taxon>Eukaryota</taxon>
        <taxon>Fungi</taxon>
        <taxon>Dikarya</taxon>
        <taxon>Basidiomycota</taxon>
        <taxon>Agaricomycotina</taxon>
        <taxon>Agaricomycetes</taxon>
        <taxon>Gloeophyllales</taxon>
        <taxon>Gloeophyllaceae</taxon>
        <taxon>Neolentinus</taxon>
    </lineage>
</organism>
<feature type="compositionally biased region" description="Low complexity" evidence="1">
    <location>
        <begin position="75"/>
        <end position="91"/>
    </location>
</feature>
<sequence>MSSEETPGSTTGANLINKVKGAFVTTHGAGESIRGNAMDALDTAFGTRKPENVAATRRGEAEDQQGVSSMDSKYGAQTATGAGANTTTGSASEMTGSGPGMVGRGPGMSGAL</sequence>
<dbReference type="InParanoid" id="A0A165SQG5"/>
<dbReference type="STRING" id="1314782.A0A165SQG5"/>
<accession>A0A165SQG5</accession>
<feature type="compositionally biased region" description="Gly residues" evidence="1">
    <location>
        <begin position="97"/>
        <end position="112"/>
    </location>
</feature>